<protein>
    <submittedName>
        <fullName evidence="3">DUF1566 domain-containing protein</fullName>
    </submittedName>
</protein>
<dbReference type="InterPro" id="IPR003646">
    <property type="entry name" value="SH3-like_bac-type"/>
</dbReference>
<sequence length="298" mass="33857">MRHYSIFRRKKMKIKTILLIILLGIIFQCNKNPIENRAFVDASGGLRIRSTSDQNSAILTTIPDKAELIIIEEKGDVFEISGRKGKWTKVKYKQFEGWVFGGFIKYPLNEDQTKNSNINSDSITDFNLNNDGTVTNKKDNLIWTRCFANFQKETDGKCIDFSDQHTLTFSEANQFCENLELAGNSDWRLPTKSDLMNLYDCKNSNVDGNHIESKENYNGEGCGKVNGQAIFAIKPEIFANNQWAGQYTWTSTEAGIEYDPIDRSVMGKQYWAALNFRTGLLGKFGGENTRGSVMCIRN</sequence>
<dbReference type="InterPro" id="IPR011460">
    <property type="entry name" value="Lcl_C"/>
</dbReference>
<dbReference type="Gene3D" id="2.30.30.40">
    <property type="entry name" value="SH3 Domains"/>
    <property type="match status" value="1"/>
</dbReference>
<feature type="domain" description="Lcl C-terminal" evidence="1">
    <location>
        <begin position="132"/>
        <end position="295"/>
    </location>
</feature>
<evidence type="ECO:0000259" key="1">
    <source>
        <dbReference type="Pfam" id="PF07603"/>
    </source>
</evidence>
<dbReference type="Pfam" id="PF07603">
    <property type="entry name" value="Lcl_C"/>
    <property type="match status" value="1"/>
</dbReference>
<evidence type="ECO:0000259" key="2">
    <source>
        <dbReference type="Pfam" id="PF08239"/>
    </source>
</evidence>
<dbReference type="Proteomes" id="UP000297693">
    <property type="component" value="Unassembled WGS sequence"/>
</dbReference>
<dbReference type="OrthoDB" id="331906at2"/>
<keyword evidence="4" id="KW-1185">Reference proteome</keyword>
<dbReference type="AlphaFoldDB" id="A0A4R9JTS8"/>
<gene>
    <name evidence="3" type="ORF">EHQ58_18460</name>
</gene>
<evidence type="ECO:0000313" key="4">
    <source>
        <dbReference type="Proteomes" id="UP000297693"/>
    </source>
</evidence>
<reference evidence="3" key="1">
    <citation type="journal article" date="2019" name="PLoS Negl. Trop. Dis.">
        <title>Revisiting the worldwide diversity of Leptospira species in the environment.</title>
        <authorList>
            <person name="Vincent A.T."/>
            <person name="Schiettekatte O."/>
            <person name="Bourhy P."/>
            <person name="Veyrier F.J."/>
            <person name="Picardeau M."/>
        </authorList>
    </citation>
    <scope>NUCLEOTIDE SEQUENCE [LARGE SCALE GENOMIC DNA]</scope>
    <source>
        <strain evidence="3">201702476</strain>
    </source>
</reference>
<dbReference type="EMBL" id="RQGD01000050">
    <property type="protein sequence ID" value="TGL55692.1"/>
    <property type="molecule type" value="Genomic_DNA"/>
</dbReference>
<name>A0A4R9JTS8_9LEPT</name>
<comment type="caution">
    <text evidence="3">The sequence shown here is derived from an EMBL/GenBank/DDBJ whole genome shotgun (WGS) entry which is preliminary data.</text>
</comment>
<dbReference type="Pfam" id="PF08239">
    <property type="entry name" value="SH3_3"/>
    <property type="match status" value="1"/>
</dbReference>
<accession>A0A4R9JTS8</accession>
<feature type="domain" description="SH3b" evidence="2">
    <location>
        <begin position="44"/>
        <end position="105"/>
    </location>
</feature>
<organism evidence="3 4">
    <name type="scientific">Leptospira ognonensis</name>
    <dbReference type="NCBI Taxonomy" id="2484945"/>
    <lineage>
        <taxon>Bacteria</taxon>
        <taxon>Pseudomonadati</taxon>
        <taxon>Spirochaetota</taxon>
        <taxon>Spirochaetia</taxon>
        <taxon>Leptospirales</taxon>
        <taxon>Leptospiraceae</taxon>
        <taxon>Leptospira</taxon>
    </lineage>
</organism>
<proteinExistence type="predicted"/>
<evidence type="ECO:0000313" key="3">
    <source>
        <dbReference type="EMBL" id="TGL55692.1"/>
    </source>
</evidence>